<proteinExistence type="predicted"/>
<dbReference type="PANTHER" id="PTHR11614">
    <property type="entry name" value="PHOSPHOLIPASE-RELATED"/>
    <property type="match status" value="1"/>
</dbReference>
<dbReference type="Pfam" id="PF12146">
    <property type="entry name" value="Hydrolase_4"/>
    <property type="match status" value="1"/>
</dbReference>
<evidence type="ECO:0000313" key="3">
    <source>
        <dbReference type="Proteomes" id="UP001227126"/>
    </source>
</evidence>
<keyword evidence="2" id="KW-0378">Hydrolase</keyword>
<comment type="caution">
    <text evidence="2">The sequence shown here is derived from an EMBL/GenBank/DDBJ whole genome shotgun (WGS) entry which is preliminary data.</text>
</comment>
<reference evidence="2 3" key="1">
    <citation type="submission" date="2023-05" db="EMBL/GenBank/DDBJ databases">
        <title>Sedimentitalea sp. nov. JM2-8.</title>
        <authorList>
            <person name="Huang J."/>
        </authorList>
    </citation>
    <scope>NUCLEOTIDE SEQUENCE [LARGE SCALE GENOMIC DNA]</scope>
    <source>
        <strain evidence="2 3">JM2-8</strain>
    </source>
</reference>
<evidence type="ECO:0000259" key="1">
    <source>
        <dbReference type="Pfam" id="PF12146"/>
    </source>
</evidence>
<dbReference type="Proteomes" id="UP001227126">
    <property type="component" value="Unassembled WGS sequence"/>
</dbReference>
<protein>
    <submittedName>
        <fullName evidence="2">Alpha/beta hydrolase</fullName>
    </submittedName>
</protein>
<gene>
    <name evidence="2" type="ORF">QO034_20305</name>
</gene>
<feature type="domain" description="Serine aminopeptidase S33" evidence="1">
    <location>
        <begin position="42"/>
        <end position="293"/>
    </location>
</feature>
<dbReference type="SUPFAM" id="SSF53474">
    <property type="entry name" value="alpha/beta-Hydrolases"/>
    <property type="match status" value="1"/>
</dbReference>
<dbReference type="InterPro" id="IPR029058">
    <property type="entry name" value="AB_hydrolase_fold"/>
</dbReference>
<dbReference type="Gene3D" id="3.40.50.1820">
    <property type="entry name" value="alpha/beta hydrolase"/>
    <property type="match status" value="1"/>
</dbReference>
<dbReference type="InterPro" id="IPR022742">
    <property type="entry name" value="Hydrolase_4"/>
</dbReference>
<dbReference type="EMBL" id="JASNJE010000037">
    <property type="protein sequence ID" value="MDK3075425.1"/>
    <property type="molecule type" value="Genomic_DNA"/>
</dbReference>
<keyword evidence="3" id="KW-1185">Reference proteome</keyword>
<dbReference type="InterPro" id="IPR051044">
    <property type="entry name" value="MAG_DAG_Lipase"/>
</dbReference>
<evidence type="ECO:0000313" key="2">
    <source>
        <dbReference type="EMBL" id="MDK3075425.1"/>
    </source>
</evidence>
<name>A0ABT7FKD6_9RHOB</name>
<dbReference type="GO" id="GO:0016787">
    <property type="term" value="F:hydrolase activity"/>
    <property type="evidence" value="ECO:0007669"/>
    <property type="project" value="UniProtKB-KW"/>
</dbReference>
<sequence length="330" mass="36873">MLDEAPFFPHVAEGPGNVCAYWIYAEDKVRLRIAHWQHEGIPKGTVFLFQGRTENIEKYGRTAEALHAAGYAAFAIDWRGQGLSDRLTDDRMTGHVVQFSDYQKDVEAMIKAAESLDLPKPWYLLGHSLGACVGLRAIIEGLPVSACVFTAPLWGINLSTFQRLAAWPVSWAAQFVGKGHLYAPGTRGESYVLHTAFDDNRLTHDPDMYQYYINISESLVDQQIGGPSMGWLFQALKETRSLSKLPSPDIPCITFCGAEDSIVAIPAVRDRMARWPRGSFELVENARHDVLHEIPHIRDELLDKIINLFSNDKAINLQPPSQARTVAQNG</sequence>
<dbReference type="RefSeq" id="WP_284487350.1">
    <property type="nucleotide sequence ID" value="NZ_JASNJE010000037.1"/>
</dbReference>
<accession>A0ABT7FKD6</accession>
<organism evidence="2 3">
    <name type="scientific">Sedimentitalea xiamensis</name>
    <dbReference type="NCBI Taxonomy" id="3050037"/>
    <lineage>
        <taxon>Bacteria</taxon>
        <taxon>Pseudomonadati</taxon>
        <taxon>Pseudomonadota</taxon>
        <taxon>Alphaproteobacteria</taxon>
        <taxon>Rhodobacterales</taxon>
        <taxon>Paracoccaceae</taxon>
        <taxon>Sedimentitalea</taxon>
    </lineage>
</organism>